<gene>
    <name evidence="2" type="ORF">HETIRDRAFT_323526</name>
</gene>
<dbReference type="AlphaFoldDB" id="W4JZP0"/>
<reference evidence="2 3" key="1">
    <citation type="journal article" date="2012" name="New Phytol.">
        <title>Insight into trade-off between wood decay and parasitism from the genome of a fungal forest pathogen.</title>
        <authorList>
            <person name="Olson A."/>
            <person name="Aerts A."/>
            <person name="Asiegbu F."/>
            <person name="Belbahri L."/>
            <person name="Bouzid O."/>
            <person name="Broberg A."/>
            <person name="Canback B."/>
            <person name="Coutinho P.M."/>
            <person name="Cullen D."/>
            <person name="Dalman K."/>
            <person name="Deflorio G."/>
            <person name="van Diepen L.T."/>
            <person name="Dunand C."/>
            <person name="Duplessis S."/>
            <person name="Durling M."/>
            <person name="Gonthier P."/>
            <person name="Grimwood J."/>
            <person name="Fossdal C.G."/>
            <person name="Hansson D."/>
            <person name="Henrissat B."/>
            <person name="Hietala A."/>
            <person name="Himmelstrand K."/>
            <person name="Hoffmeister D."/>
            <person name="Hogberg N."/>
            <person name="James T.Y."/>
            <person name="Karlsson M."/>
            <person name="Kohler A."/>
            <person name="Kues U."/>
            <person name="Lee Y.H."/>
            <person name="Lin Y.C."/>
            <person name="Lind M."/>
            <person name="Lindquist E."/>
            <person name="Lombard V."/>
            <person name="Lucas S."/>
            <person name="Lunden K."/>
            <person name="Morin E."/>
            <person name="Murat C."/>
            <person name="Park J."/>
            <person name="Raffaello T."/>
            <person name="Rouze P."/>
            <person name="Salamov A."/>
            <person name="Schmutz J."/>
            <person name="Solheim H."/>
            <person name="Stahlberg J."/>
            <person name="Velez H."/>
            <person name="de Vries R.P."/>
            <person name="Wiebenga A."/>
            <person name="Woodward S."/>
            <person name="Yakovlev I."/>
            <person name="Garbelotto M."/>
            <person name="Martin F."/>
            <person name="Grigoriev I.V."/>
            <person name="Stenlid J."/>
        </authorList>
    </citation>
    <scope>NUCLEOTIDE SEQUENCE [LARGE SCALE GENOMIC DNA]</scope>
    <source>
        <strain evidence="2 3">TC 32-1</strain>
    </source>
</reference>
<dbReference type="RefSeq" id="XP_009549294.1">
    <property type="nucleotide sequence ID" value="XM_009550999.1"/>
</dbReference>
<dbReference type="InParanoid" id="W4JZP0"/>
<dbReference type="OrthoDB" id="3022198at2759"/>
<protein>
    <recommendedName>
        <fullName evidence="1">Tc1-like transposase DDE domain-containing protein</fullName>
    </recommendedName>
</protein>
<evidence type="ECO:0000313" key="3">
    <source>
        <dbReference type="Proteomes" id="UP000030671"/>
    </source>
</evidence>
<dbReference type="Gene3D" id="3.30.420.10">
    <property type="entry name" value="Ribonuclease H-like superfamily/Ribonuclease H"/>
    <property type="match status" value="1"/>
</dbReference>
<dbReference type="eggNOG" id="ENOG502S808">
    <property type="taxonomic scope" value="Eukaryota"/>
</dbReference>
<dbReference type="PANTHER" id="PTHR46564">
    <property type="entry name" value="TRANSPOSASE"/>
    <property type="match status" value="1"/>
</dbReference>
<dbReference type="GeneID" id="20670970"/>
<dbReference type="EMBL" id="KI925461">
    <property type="protein sequence ID" value="ETW79017.1"/>
    <property type="molecule type" value="Genomic_DNA"/>
</dbReference>
<dbReference type="NCBIfam" id="NF033545">
    <property type="entry name" value="transpos_IS630"/>
    <property type="match status" value="1"/>
</dbReference>
<dbReference type="InterPro" id="IPR009057">
    <property type="entry name" value="Homeodomain-like_sf"/>
</dbReference>
<dbReference type="KEGG" id="hir:HETIRDRAFT_323526"/>
<accession>W4JZP0</accession>
<dbReference type="Proteomes" id="UP000030671">
    <property type="component" value="Unassembled WGS sequence"/>
</dbReference>
<organism evidence="2 3">
    <name type="scientific">Heterobasidion irregulare (strain TC 32-1)</name>
    <dbReference type="NCBI Taxonomy" id="747525"/>
    <lineage>
        <taxon>Eukaryota</taxon>
        <taxon>Fungi</taxon>
        <taxon>Dikarya</taxon>
        <taxon>Basidiomycota</taxon>
        <taxon>Agaricomycotina</taxon>
        <taxon>Agaricomycetes</taxon>
        <taxon>Russulales</taxon>
        <taxon>Bondarzewiaceae</taxon>
        <taxon>Heterobasidion</taxon>
        <taxon>Heterobasidion annosum species complex</taxon>
    </lineage>
</organism>
<dbReference type="GO" id="GO:0003676">
    <property type="term" value="F:nucleic acid binding"/>
    <property type="evidence" value="ECO:0007669"/>
    <property type="project" value="InterPro"/>
</dbReference>
<dbReference type="HOGENOM" id="CLU_056788_1_0_1"/>
<sequence length="319" mass="36758">MPPPLPHPVRELIIDWHYNDQLTVSEIAHRARCSKSSVYRILQLEREFGLIINPNARTRGARQILDQSDKDSIKAFIERNPAAYLDEIQQHLLDTKNVWVSTSTISRTLAQMEITIKQISKTAAERDELVRAIWKGKHGRIAKENIVWLDESSVDDLTNQRLRGWAELGRACVRRDTFIRGQRYSILPALTIEGIIALDIFEGSVTKERFIKYLRTHLAPLLNPFGPRSVVIMDNCSIHHDEEIRQVIEVECGAQLIYLPPYSPDMNPIEHAFSAMKAWLRRHEDEAVRPEARRWLIQRAIASVTEEDALGWIDHCGYS</sequence>
<dbReference type="SUPFAM" id="SSF46689">
    <property type="entry name" value="Homeodomain-like"/>
    <property type="match status" value="1"/>
</dbReference>
<dbReference type="STRING" id="747525.W4JZP0"/>
<name>W4JZP0_HETIT</name>
<dbReference type="InterPro" id="IPR036397">
    <property type="entry name" value="RNaseH_sf"/>
</dbReference>
<proteinExistence type="predicted"/>
<dbReference type="PANTHER" id="PTHR46564:SF1">
    <property type="entry name" value="TRANSPOSASE"/>
    <property type="match status" value="1"/>
</dbReference>
<evidence type="ECO:0000313" key="2">
    <source>
        <dbReference type="EMBL" id="ETW79017.1"/>
    </source>
</evidence>
<keyword evidence="3" id="KW-1185">Reference proteome</keyword>
<feature type="domain" description="Tc1-like transposase DDE" evidence="1">
    <location>
        <begin position="146"/>
        <end position="283"/>
    </location>
</feature>
<dbReference type="InterPro" id="IPR038717">
    <property type="entry name" value="Tc1-like_DDE_dom"/>
</dbReference>
<dbReference type="InterPro" id="IPR047655">
    <property type="entry name" value="Transpos_IS630-like"/>
</dbReference>
<evidence type="ECO:0000259" key="1">
    <source>
        <dbReference type="Pfam" id="PF13358"/>
    </source>
</evidence>
<dbReference type="Pfam" id="PF13358">
    <property type="entry name" value="DDE_3"/>
    <property type="match status" value="1"/>
</dbReference>